<sequence length="284" mass="31410">MEDKFGLGVDIGGSHITTAIVNLNRHRILEHTRFRESVNSKGTANAITEDWLKAIRKSLSLAPVAVTRIGIAMPGPFDYENGVSLIKGNDKYESLYGINIKQVLSDHLSVPLSRICFSNDAGCFLKGELFSNPDDNCRRAIGITLGTGLGTARFKNEYAEDANLWCRPFLDSIAEEYISTRWFLNRFYQLTGKKTTGVKSLAALYDTDASVPVIFNEFAENLGRFLSEFIKEEDPEVIVLGGNIARASRFFLTNLEARLQKENLSVPIRIASLGEDAPVLGAVI</sequence>
<dbReference type="KEGG" id="nia:A8C56_20615"/>
<dbReference type="AlphaFoldDB" id="A0A1A9I630"/>
<dbReference type="PANTHER" id="PTHR18964">
    <property type="entry name" value="ROK (REPRESSOR, ORF, KINASE) FAMILY"/>
    <property type="match status" value="1"/>
</dbReference>
<dbReference type="RefSeq" id="WP_067760293.1">
    <property type="nucleotide sequence ID" value="NZ_CP015772.1"/>
</dbReference>
<dbReference type="PANTHER" id="PTHR18964:SF149">
    <property type="entry name" value="BIFUNCTIONAL UDP-N-ACETYLGLUCOSAMINE 2-EPIMERASE_N-ACETYLMANNOSAMINE KINASE"/>
    <property type="match status" value="1"/>
</dbReference>
<keyword evidence="3" id="KW-1185">Reference proteome</keyword>
<proteinExistence type="inferred from homology"/>
<dbReference type="CDD" id="cd23763">
    <property type="entry name" value="ASKHA_ATPase_ROK"/>
    <property type="match status" value="1"/>
</dbReference>
<reference evidence="2 3" key="1">
    <citation type="submission" date="2016-05" db="EMBL/GenBank/DDBJ databases">
        <title>Niabella ginsenosidivorans BS26 whole genome sequencing.</title>
        <authorList>
            <person name="Im W.T."/>
            <person name="Siddiqi M.Z."/>
        </authorList>
    </citation>
    <scope>NUCLEOTIDE SEQUENCE [LARGE SCALE GENOMIC DNA]</scope>
    <source>
        <strain evidence="2 3">BS26</strain>
    </source>
</reference>
<dbReference type="EMBL" id="CP015772">
    <property type="protein sequence ID" value="ANH83066.1"/>
    <property type="molecule type" value="Genomic_DNA"/>
</dbReference>
<dbReference type="SUPFAM" id="SSF53067">
    <property type="entry name" value="Actin-like ATPase domain"/>
    <property type="match status" value="1"/>
</dbReference>
<dbReference type="Gene3D" id="3.30.420.40">
    <property type="match status" value="2"/>
</dbReference>
<organism evidence="2 3">
    <name type="scientific">Niabella ginsenosidivorans</name>
    <dbReference type="NCBI Taxonomy" id="1176587"/>
    <lineage>
        <taxon>Bacteria</taxon>
        <taxon>Pseudomonadati</taxon>
        <taxon>Bacteroidota</taxon>
        <taxon>Chitinophagia</taxon>
        <taxon>Chitinophagales</taxon>
        <taxon>Chitinophagaceae</taxon>
        <taxon>Niabella</taxon>
    </lineage>
</organism>
<evidence type="ECO:0000313" key="3">
    <source>
        <dbReference type="Proteomes" id="UP000077667"/>
    </source>
</evidence>
<dbReference type="STRING" id="1176587.A8C56_20615"/>
<protein>
    <recommendedName>
        <fullName evidence="4">ROK family protein</fullName>
    </recommendedName>
</protein>
<gene>
    <name evidence="2" type="ORF">A8C56_20615</name>
</gene>
<name>A0A1A9I630_9BACT</name>
<dbReference type="Proteomes" id="UP000077667">
    <property type="component" value="Chromosome"/>
</dbReference>
<accession>A0A1A9I630</accession>
<dbReference type="OrthoDB" id="9810372at2"/>
<dbReference type="InterPro" id="IPR043129">
    <property type="entry name" value="ATPase_NBD"/>
</dbReference>
<evidence type="ECO:0008006" key="4">
    <source>
        <dbReference type="Google" id="ProtNLM"/>
    </source>
</evidence>
<evidence type="ECO:0000256" key="1">
    <source>
        <dbReference type="ARBA" id="ARBA00006479"/>
    </source>
</evidence>
<dbReference type="Pfam" id="PF00480">
    <property type="entry name" value="ROK"/>
    <property type="match status" value="2"/>
</dbReference>
<comment type="similarity">
    <text evidence="1">Belongs to the ROK (NagC/XylR) family.</text>
</comment>
<dbReference type="InterPro" id="IPR000600">
    <property type="entry name" value="ROK"/>
</dbReference>
<evidence type="ECO:0000313" key="2">
    <source>
        <dbReference type="EMBL" id="ANH83066.1"/>
    </source>
</evidence>